<feature type="compositionally biased region" description="Basic and acidic residues" evidence="1">
    <location>
        <begin position="124"/>
        <end position="134"/>
    </location>
</feature>
<name>A0A6J4LE00_9ACTN</name>
<feature type="compositionally biased region" description="Basic and acidic residues" evidence="1">
    <location>
        <begin position="1"/>
        <end position="10"/>
    </location>
</feature>
<reference evidence="2" key="1">
    <citation type="submission" date="2020-02" db="EMBL/GenBank/DDBJ databases">
        <authorList>
            <person name="Meier V. D."/>
        </authorList>
    </citation>
    <scope>NUCLEOTIDE SEQUENCE</scope>
    <source>
        <strain evidence="2">AVDCRST_MAG24</strain>
    </source>
</reference>
<gene>
    <name evidence="2" type="ORF">AVDCRST_MAG24-687</name>
</gene>
<evidence type="ECO:0000313" key="2">
    <source>
        <dbReference type="EMBL" id="CAA9328203.1"/>
    </source>
</evidence>
<dbReference type="EMBL" id="CADCUF010000100">
    <property type="protein sequence ID" value="CAA9328203.1"/>
    <property type="molecule type" value="Genomic_DNA"/>
</dbReference>
<protein>
    <submittedName>
        <fullName evidence="2">DNA integrity scanning protein DisA</fullName>
    </submittedName>
</protein>
<organism evidence="2">
    <name type="scientific">uncultured Nocardioidaceae bacterium</name>
    <dbReference type="NCBI Taxonomy" id="253824"/>
    <lineage>
        <taxon>Bacteria</taxon>
        <taxon>Bacillati</taxon>
        <taxon>Actinomycetota</taxon>
        <taxon>Actinomycetes</taxon>
        <taxon>Propionibacteriales</taxon>
        <taxon>Nocardioidaceae</taxon>
        <taxon>environmental samples</taxon>
    </lineage>
</organism>
<proteinExistence type="predicted"/>
<sequence length="290" mass="31863">GEDGRRDRPGPGRHPHPARRGPPHAGPVDPLDRDRHPAPHRRPGCADDDLPRHLGVPVDAGHRALRRRDPLSAGELRLDPVPREPGAGDARAVQDAARRGVQHALRARDRGPRDRARRGRRRSAARDGHEDRPRDRRLRPRARHRRPVALAPARGADHRGRRRSRAGREGLPARRAQVTHHRNGAHGAGEPLLDRPRGRQRGRARPGAGEHRASRPPGVTPRLPAAGQGPASARCSRRAARRALRGAAEAPRRQRRRPAGGRRGRGAAGPQRPRGTLAAGRVQHPRALRL</sequence>
<feature type="compositionally biased region" description="Basic residues" evidence="1">
    <location>
        <begin position="135"/>
        <end position="147"/>
    </location>
</feature>
<evidence type="ECO:0000256" key="1">
    <source>
        <dbReference type="SAM" id="MobiDB-lite"/>
    </source>
</evidence>
<feature type="region of interest" description="Disordered" evidence="1">
    <location>
        <begin position="1"/>
        <end position="290"/>
    </location>
</feature>
<accession>A0A6J4LE00</accession>
<feature type="compositionally biased region" description="Basic residues" evidence="1">
    <location>
        <begin position="11"/>
        <end position="22"/>
    </location>
</feature>
<dbReference type="AlphaFoldDB" id="A0A6J4LE00"/>
<feature type="compositionally biased region" description="Basic residues" evidence="1">
    <location>
        <begin position="253"/>
        <end position="265"/>
    </location>
</feature>
<feature type="non-terminal residue" evidence="2">
    <location>
        <position position="290"/>
    </location>
</feature>
<feature type="non-terminal residue" evidence="2">
    <location>
        <position position="1"/>
    </location>
</feature>
<feature type="compositionally biased region" description="Basic residues" evidence="1">
    <location>
        <begin position="235"/>
        <end position="244"/>
    </location>
</feature>